<dbReference type="InterPro" id="IPR028082">
    <property type="entry name" value="Peripla_BP_I"/>
</dbReference>
<evidence type="ECO:0000256" key="3">
    <source>
        <dbReference type="SAM" id="SignalP"/>
    </source>
</evidence>
<dbReference type="PANTHER" id="PTHR30036">
    <property type="entry name" value="D-XYLOSE-BINDING PERIPLASMIC PROTEIN"/>
    <property type="match status" value="1"/>
</dbReference>
<reference evidence="5 6" key="3">
    <citation type="journal article" date="2011" name="J. Bacteriol.">
        <title>Genome sequences of Mycoplasma alligatoris A21JP2T and Mycoplasma crocodyli MP145T.</title>
        <authorList>
            <person name="Brown D.R."/>
            <person name="Farmerie W.G."/>
            <person name="May M."/>
            <person name="Benders G.A."/>
            <person name="Durkin A.S."/>
            <person name="Hlavinka K."/>
            <person name="Hostetler J."/>
            <person name="Jackson J."/>
            <person name="Johnson J."/>
            <person name="Miller R.H."/>
            <person name="Paralanov V."/>
            <person name="Radune D."/>
            <person name="Szczypinski B."/>
            <person name="Glass J.I."/>
        </authorList>
    </citation>
    <scope>NUCLEOTIDE SEQUENCE [LARGE SCALE GENOMIC DNA]</scope>
    <source>
        <strain evidence="6">ATCC 51981 / MP145</strain>
    </source>
</reference>
<gene>
    <name evidence="5" type="ordered locus">MCRO_0181</name>
</gene>
<dbReference type="EMBL" id="CP001991">
    <property type="protein sequence ID" value="ADE19371.1"/>
    <property type="molecule type" value="Genomic_DNA"/>
</dbReference>
<keyword evidence="6" id="KW-1185">Reference proteome</keyword>
<evidence type="ECO:0000313" key="6">
    <source>
        <dbReference type="Proteomes" id="UP000001845"/>
    </source>
</evidence>
<protein>
    <submittedName>
        <fullName evidence="5">46 kDa surface antigen (P46)</fullName>
    </submittedName>
</protein>
<dbReference type="GO" id="GO:0030288">
    <property type="term" value="C:outer membrane-bounded periplasmic space"/>
    <property type="evidence" value="ECO:0007669"/>
    <property type="project" value="TreeGrafter"/>
</dbReference>
<dbReference type="RefSeq" id="WP_013054148.1">
    <property type="nucleotide sequence ID" value="NC_014014.1"/>
</dbReference>
<feature type="signal peptide" evidence="3">
    <location>
        <begin position="1"/>
        <end position="17"/>
    </location>
</feature>
<dbReference type="Gene3D" id="3.40.50.2300">
    <property type="match status" value="2"/>
</dbReference>
<proteinExistence type="predicted"/>
<dbReference type="eggNOG" id="COG4213">
    <property type="taxonomic scope" value="Bacteria"/>
</dbReference>
<keyword evidence="2 3" id="KW-0732">Signal</keyword>
<dbReference type="GO" id="GO:0030246">
    <property type="term" value="F:carbohydrate binding"/>
    <property type="evidence" value="ECO:0007669"/>
    <property type="project" value="TreeGrafter"/>
</dbReference>
<evidence type="ECO:0000313" key="5">
    <source>
        <dbReference type="EMBL" id="ADE19371.1"/>
    </source>
</evidence>
<feature type="domain" description="Periplasmic binding protein" evidence="4">
    <location>
        <begin position="51"/>
        <end position="335"/>
    </location>
</feature>
<dbReference type="CDD" id="cd19994">
    <property type="entry name" value="PBP1_ChvE"/>
    <property type="match status" value="1"/>
</dbReference>
<dbReference type="AlphaFoldDB" id="D5E504"/>
<evidence type="ECO:0000256" key="1">
    <source>
        <dbReference type="ARBA" id="ARBA00004196"/>
    </source>
</evidence>
<comment type="subcellular location">
    <subcellularLocation>
        <location evidence="1">Cell envelope</location>
    </subcellularLocation>
</comment>
<reference evidence="6" key="1">
    <citation type="submission" date="2010-03" db="EMBL/GenBank/DDBJ databases">
        <title>The complete genome of Mycoplasma crocodyli MP145.</title>
        <authorList>
            <person name="Glass J.I."/>
            <person name="Durkin A.S."/>
            <person name="Hostetler J."/>
            <person name="Jackson J."/>
            <person name="Johnson J."/>
            <person name="May M.A."/>
            <person name="Paralanov V."/>
            <person name="Radune D."/>
            <person name="Szczypinski B."/>
            <person name="Brown D.R."/>
        </authorList>
    </citation>
    <scope>NUCLEOTIDE SEQUENCE [LARGE SCALE GENOMIC DNA]</scope>
    <source>
        <strain evidence="6">ATCC 51981 / MP145</strain>
    </source>
</reference>
<dbReference type="HOGENOM" id="CLU_612270_0_0_14"/>
<name>D5E504_MYCCM</name>
<dbReference type="Proteomes" id="UP000001845">
    <property type="component" value="Chromosome"/>
</dbReference>
<sequence length="398" mass="42297">MKTKKLLIGLGAMTALAALSVAAISCENKTNKDTQTTTPVTAESPRIAISDPDNPRWLKAQKELLAAFDTHKVGAVSSIVKDQPAQNAFIDAAVAGGTKGLIIGAVDGSAVAGSVNGAATKGVKVVAYDRLIKGTDKYNWYTTFDNSKVGELQGLYLLSSIYGQIAKPFATEKEAVEYAKAHNLAAESFVYSLAGSPTDNNAPLFYKGAKKVVDAVMAVDKNLKYARAEKESFETAAVDNWDYSKAQASMSAFLTSFANKDKLVGVISPNDGMANAAIASLKGAQIDVKKVSITGQDFNADAIKNIKSGEQLMTIYKPDSSLAKVAVAILKTIMDDANKTKSPAEIFAIVKELLPAELKGIVTLDSEQYKSTDTHKINTIILVPTVVTKTNIAEFEGK</sequence>
<feature type="chain" id="PRO_5003071366" evidence="3">
    <location>
        <begin position="18"/>
        <end position="398"/>
    </location>
</feature>
<dbReference type="InterPro" id="IPR050555">
    <property type="entry name" value="Bact_Solute-Bind_Prot2"/>
</dbReference>
<dbReference type="PANTHER" id="PTHR30036:SF1">
    <property type="entry name" value="D-XYLOSE-BINDING PERIPLASMIC PROTEIN"/>
    <property type="match status" value="1"/>
</dbReference>
<reference key="2">
    <citation type="submission" date="2010-03" db="EMBL/GenBank/DDBJ databases">
        <authorList>
            <person name="Ma Z."/>
            <person name="Wang X."/>
            <person name="Liu H."/>
        </authorList>
    </citation>
    <scope>NUCLEOTIDE SEQUENCE</scope>
    <source>
        <strain>MP145</strain>
    </source>
</reference>
<dbReference type="SUPFAM" id="SSF53822">
    <property type="entry name" value="Periplasmic binding protein-like I"/>
    <property type="match status" value="1"/>
</dbReference>
<dbReference type="STRING" id="512564.MCRO_0181"/>
<dbReference type="PROSITE" id="PS51257">
    <property type="entry name" value="PROKAR_LIPOPROTEIN"/>
    <property type="match status" value="1"/>
</dbReference>
<evidence type="ECO:0000259" key="4">
    <source>
        <dbReference type="Pfam" id="PF13407"/>
    </source>
</evidence>
<evidence type="ECO:0000256" key="2">
    <source>
        <dbReference type="ARBA" id="ARBA00022729"/>
    </source>
</evidence>
<organism evidence="5 6">
    <name type="scientific">Mycoplasma crocodyli (strain ATCC 51981 / MP145)</name>
    <dbReference type="NCBI Taxonomy" id="512564"/>
    <lineage>
        <taxon>Bacteria</taxon>
        <taxon>Bacillati</taxon>
        <taxon>Mycoplasmatota</taxon>
        <taxon>Mollicutes</taxon>
        <taxon>Mycoplasmataceae</taxon>
        <taxon>Mycoplasma</taxon>
    </lineage>
</organism>
<dbReference type="OrthoDB" id="9769193at2"/>
<dbReference type="Pfam" id="PF13407">
    <property type="entry name" value="Peripla_BP_4"/>
    <property type="match status" value="1"/>
</dbReference>
<dbReference type="InterPro" id="IPR025997">
    <property type="entry name" value="SBP_2_dom"/>
</dbReference>
<accession>D5E504</accession>
<dbReference type="KEGG" id="mcd:MCRO_0181"/>